<feature type="domain" description="Low molecular weight protein antigen 6 PH" evidence="2">
    <location>
        <begin position="138"/>
        <end position="193"/>
    </location>
</feature>
<sequence>MSIPRRLEPESGPRRVLPDFRRSAATIERMLRSLDDGPALETRPVASAAPGSADAAGVRVISSSRAARTALLRAVVAGLLLWAGLTPAVLATALILRIPAGRSPRVELLLILTVLILGALALLAAGARWAVLALAAVRSRLERDAQAVTVFGPFGSRRVPWTEIVAVDSRVLHPVHGLTSALRLRGGGRVIMPLFDRPLWTYHRPSDRTIRDLRARAARHDPTGDR</sequence>
<name>A0ABV6RDQ6_9MICO</name>
<comment type="caution">
    <text evidence="3">The sequence shown here is derived from an EMBL/GenBank/DDBJ whole genome shotgun (WGS) entry which is preliminary data.</text>
</comment>
<gene>
    <name evidence="3" type="ORF">ACFFF6_14260</name>
</gene>
<evidence type="ECO:0000256" key="1">
    <source>
        <dbReference type="SAM" id="Phobius"/>
    </source>
</evidence>
<dbReference type="InterPro" id="IPR019692">
    <property type="entry name" value="CFP-6_PH"/>
</dbReference>
<feature type="transmembrane region" description="Helical" evidence="1">
    <location>
        <begin position="71"/>
        <end position="96"/>
    </location>
</feature>
<feature type="transmembrane region" description="Helical" evidence="1">
    <location>
        <begin position="108"/>
        <end position="137"/>
    </location>
</feature>
<keyword evidence="4" id="KW-1185">Reference proteome</keyword>
<proteinExistence type="predicted"/>
<evidence type="ECO:0000313" key="3">
    <source>
        <dbReference type="EMBL" id="MFC0675124.1"/>
    </source>
</evidence>
<evidence type="ECO:0000259" key="2">
    <source>
        <dbReference type="Pfam" id="PF10756"/>
    </source>
</evidence>
<keyword evidence="1" id="KW-0472">Membrane</keyword>
<organism evidence="3 4">
    <name type="scientific">Brachybacterium hainanense</name>
    <dbReference type="NCBI Taxonomy" id="1541174"/>
    <lineage>
        <taxon>Bacteria</taxon>
        <taxon>Bacillati</taxon>
        <taxon>Actinomycetota</taxon>
        <taxon>Actinomycetes</taxon>
        <taxon>Micrococcales</taxon>
        <taxon>Dermabacteraceae</taxon>
        <taxon>Brachybacterium</taxon>
    </lineage>
</organism>
<dbReference type="Proteomes" id="UP001589793">
    <property type="component" value="Unassembled WGS sequence"/>
</dbReference>
<keyword evidence="1" id="KW-1133">Transmembrane helix</keyword>
<evidence type="ECO:0000313" key="4">
    <source>
        <dbReference type="Proteomes" id="UP001589793"/>
    </source>
</evidence>
<dbReference type="EMBL" id="JBHLSV010000019">
    <property type="protein sequence ID" value="MFC0675124.1"/>
    <property type="molecule type" value="Genomic_DNA"/>
</dbReference>
<accession>A0ABV6RDQ6</accession>
<dbReference type="RefSeq" id="WP_376981862.1">
    <property type="nucleotide sequence ID" value="NZ_JBHLSV010000019.1"/>
</dbReference>
<protein>
    <submittedName>
        <fullName evidence="3">PH domain-containing protein</fullName>
    </submittedName>
</protein>
<keyword evidence="1" id="KW-0812">Transmembrane</keyword>
<reference evidence="3 4" key="1">
    <citation type="submission" date="2024-09" db="EMBL/GenBank/DDBJ databases">
        <authorList>
            <person name="Sun Q."/>
            <person name="Mori K."/>
        </authorList>
    </citation>
    <scope>NUCLEOTIDE SEQUENCE [LARGE SCALE GENOMIC DNA]</scope>
    <source>
        <strain evidence="3 4">CICC 10874</strain>
    </source>
</reference>
<dbReference type="Pfam" id="PF10756">
    <property type="entry name" value="bPH_6"/>
    <property type="match status" value="1"/>
</dbReference>